<feature type="transmembrane region" description="Helical" evidence="6">
    <location>
        <begin position="77"/>
        <end position="97"/>
    </location>
</feature>
<accession>A0ABZ3J1D9</accession>
<feature type="transmembrane region" description="Helical" evidence="6">
    <location>
        <begin position="291"/>
        <end position="308"/>
    </location>
</feature>
<dbReference type="PIRSF" id="PIRSF002457">
    <property type="entry name" value="DASS"/>
    <property type="match status" value="1"/>
</dbReference>
<feature type="transmembrane region" description="Helical" evidence="6">
    <location>
        <begin position="6"/>
        <end position="27"/>
    </location>
</feature>
<feature type="transmembrane region" description="Helical" evidence="6">
    <location>
        <begin position="267"/>
        <end position="285"/>
    </location>
</feature>
<dbReference type="Proteomes" id="UP000216052">
    <property type="component" value="Chromosome"/>
</dbReference>
<reference evidence="7" key="1">
    <citation type="submission" date="2024-05" db="EMBL/GenBank/DDBJ databases">
        <title>Isolation and characterization of Sporomusa carbonis sp. nov., a carboxydotrophic hydrogenogen in the genus of Sporomusa isolated from a charcoal burning pile.</title>
        <authorList>
            <person name="Boeer T."/>
            <person name="Rosenbaum F."/>
            <person name="Eysell L."/>
            <person name="Mueller V."/>
            <person name="Daniel R."/>
            <person name="Poehlein A."/>
        </authorList>
    </citation>
    <scope>NUCLEOTIDE SEQUENCE [LARGE SCALE GENOMIC DNA]</scope>
    <source>
        <strain evidence="7">DSM 3132</strain>
    </source>
</reference>
<dbReference type="PANTHER" id="PTHR42826">
    <property type="entry name" value="DICARBOXYLATE TRANSPORTER 2.1, CHLOROPLASTIC"/>
    <property type="match status" value="1"/>
</dbReference>
<feature type="transmembrane region" description="Helical" evidence="6">
    <location>
        <begin position="182"/>
        <end position="202"/>
    </location>
</feature>
<gene>
    <name evidence="7" type="primary">yflS_1</name>
    <name evidence="7" type="ORF">SPACI_022300</name>
</gene>
<keyword evidence="5 6" id="KW-0472">Membrane</keyword>
<comment type="similarity">
    <text evidence="2">Belongs to the SLC13A/DASS transporter (TC 2.A.47) family. DIT1 subfamily.</text>
</comment>
<proteinExistence type="inferred from homology"/>
<evidence type="ECO:0000313" key="7">
    <source>
        <dbReference type="EMBL" id="XFO72184.1"/>
    </source>
</evidence>
<feature type="transmembrane region" description="Helical" evidence="6">
    <location>
        <begin position="387"/>
        <end position="408"/>
    </location>
</feature>
<dbReference type="NCBIfam" id="TIGR00785">
    <property type="entry name" value="dass"/>
    <property type="match status" value="1"/>
</dbReference>
<feature type="transmembrane region" description="Helical" evidence="6">
    <location>
        <begin position="214"/>
        <end position="234"/>
    </location>
</feature>
<evidence type="ECO:0000256" key="4">
    <source>
        <dbReference type="ARBA" id="ARBA00022989"/>
    </source>
</evidence>
<feature type="transmembrane region" description="Helical" evidence="6">
    <location>
        <begin position="438"/>
        <end position="461"/>
    </location>
</feature>
<keyword evidence="8" id="KW-1185">Reference proteome</keyword>
<evidence type="ECO:0000256" key="1">
    <source>
        <dbReference type="ARBA" id="ARBA00004141"/>
    </source>
</evidence>
<name>A0ABZ3J1D9_SPOA4</name>
<organism evidence="7 8">
    <name type="scientific">Sporomusa acidovorans (strain ATCC 49682 / DSM 3132 / Mol)</name>
    <dbReference type="NCBI Taxonomy" id="1123286"/>
    <lineage>
        <taxon>Bacteria</taxon>
        <taxon>Bacillati</taxon>
        <taxon>Bacillota</taxon>
        <taxon>Negativicutes</taxon>
        <taxon>Selenomonadales</taxon>
        <taxon>Sporomusaceae</taxon>
        <taxon>Sporomusa</taxon>
    </lineage>
</organism>
<feature type="transmembrane region" description="Helical" evidence="6">
    <location>
        <begin position="356"/>
        <end position="375"/>
    </location>
</feature>
<dbReference type="InterPro" id="IPR001898">
    <property type="entry name" value="SLC13A/DASS"/>
</dbReference>
<keyword evidence="3 6" id="KW-0812">Transmembrane</keyword>
<evidence type="ECO:0000256" key="6">
    <source>
        <dbReference type="SAM" id="Phobius"/>
    </source>
</evidence>
<dbReference type="EMBL" id="CP155571">
    <property type="protein sequence ID" value="XFO72184.1"/>
    <property type="molecule type" value="Genomic_DNA"/>
</dbReference>
<evidence type="ECO:0000256" key="2">
    <source>
        <dbReference type="ARBA" id="ARBA00007349"/>
    </source>
</evidence>
<keyword evidence="4 6" id="KW-1133">Transmembrane helix</keyword>
<evidence type="ECO:0000313" key="8">
    <source>
        <dbReference type="Proteomes" id="UP000216052"/>
    </source>
</evidence>
<dbReference type="RefSeq" id="WP_093796501.1">
    <property type="nucleotide sequence ID" value="NZ_CP155571.1"/>
</dbReference>
<protein>
    <submittedName>
        <fullName evidence="7">Malate transporter YflS</fullName>
    </submittedName>
</protein>
<evidence type="ECO:0000256" key="5">
    <source>
        <dbReference type="ARBA" id="ARBA00023136"/>
    </source>
</evidence>
<feature type="transmembrane region" description="Helical" evidence="6">
    <location>
        <begin position="34"/>
        <end position="65"/>
    </location>
</feature>
<feature type="transmembrane region" description="Helical" evidence="6">
    <location>
        <begin position="320"/>
        <end position="344"/>
    </location>
</feature>
<dbReference type="InterPro" id="IPR030676">
    <property type="entry name" value="CitT-rel"/>
</dbReference>
<sequence length="467" mass="50000">MSKKWIKFLLCILVGAVIWFLPIPAGIKVPAWHLMAIFVATILAFILQPFSIGIVTFIALTVSALTGVLKPGEALNGFSSGVVWLIVSAFLFSRGFIKSGLGRRIAYVLMKRFGDSSLKLGYTLAISNLIISPAIPSNTARAGGIMFPIVRSLAGVFGSEPGSTARKIGAYLVQTVYQADNVACAITMTAMAGNLLMVTFAAKTVNITLTWGMWAAAAIIPGLISIAVIPYFLYKYYPPELKKTPEAKEVAAKELDKMGAMTLQEKILTAVFIGAIIGWGTSQFTGFDATIVAMAAVCIMMLSGIISWDDVITEKGAWDAMIWMGGIFGLADNLAKLGLFSVFAQSVSSALTGVSWVAALITVFLIYIYSTYGFASGVAHITSMYPAFLAVAITTGAPPYLAALLLAFGSGLYQGLTHYASGPSAIFFGGGYIDQGTWWRLGFMVLLVNLLIWGTIGPVWWKVMGLW</sequence>
<dbReference type="Pfam" id="PF00939">
    <property type="entry name" value="Na_sulph_symp"/>
    <property type="match status" value="1"/>
</dbReference>
<evidence type="ECO:0000256" key="3">
    <source>
        <dbReference type="ARBA" id="ARBA00022692"/>
    </source>
</evidence>
<comment type="subcellular location">
    <subcellularLocation>
        <location evidence="1">Membrane</location>
        <topology evidence="1">Multi-pass membrane protein</topology>
    </subcellularLocation>
</comment>